<evidence type="ECO:0000313" key="2">
    <source>
        <dbReference type="EMBL" id="RIJ48290.1"/>
    </source>
</evidence>
<proteinExistence type="predicted"/>
<dbReference type="OrthoDB" id="9803106at2"/>
<evidence type="ECO:0000313" key="3">
    <source>
        <dbReference type="Proteomes" id="UP000265926"/>
    </source>
</evidence>
<protein>
    <submittedName>
        <fullName evidence="2">Nucleotidyltransferase domain-containing protein</fullName>
    </submittedName>
</protein>
<dbReference type="AlphaFoldDB" id="A0A399SW57"/>
<keyword evidence="2" id="KW-0808">Transferase</keyword>
<name>A0A399SW57_9BACT</name>
<feature type="domain" description="Polymerase beta nucleotidyltransferase" evidence="1">
    <location>
        <begin position="15"/>
        <end position="103"/>
    </location>
</feature>
<dbReference type="RefSeq" id="WP_119438021.1">
    <property type="nucleotide sequence ID" value="NZ_QWGR01000005.1"/>
</dbReference>
<evidence type="ECO:0000259" key="1">
    <source>
        <dbReference type="Pfam" id="PF18765"/>
    </source>
</evidence>
<dbReference type="EMBL" id="QWGR01000005">
    <property type="protein sequence ID" value="RIJ48290.1"/>
    <property type="molecule type" value="Genomic_DNA"/>
</dbReference>
<accession>A0A399SW57</accession>
<dbReference type="PANTHER" id="PTHR43852">
    <property type="entry name" value="NUCLEOTIDYLTRANSFERASE"/>
    <property type="match status" value="1"/>
</dbReference>
<keyword evidence="3" id="KW-1185">Reference proteome</keyword>
<gene>
    <name evidence="2" type="ORF">D1614_11205</name>
</gene>
<dbReference type="InterPro" id="IPR043519">
    <property type="entry name" value="NT_sf"/>
</dbReference>
<dbReference type="InterPro" id="IPR041633">
    <property type="entry name" value="Polbeta"/>
</dbReference>
<dbReference type="InterPro" id="IPR052930">
    <property type="entry name" value="TA_antitoxin_MntA"/>
</dbReference>
<sequence>MQETTKYGLPETDFKKIIAILKAKSNVKQAVLFGSRAKGTFTSGSDVDIALLGDELKLADILEISADIDQLFLPWKFDLVIFSRIKEEALLDHINRVGIKLFC</sequence>
<dbReference type="Proteomes" id="UP000265926">
    <property type="component" value="Unassembled WGS sequence"/>
</dbReference>
<dbReference type="SUPFAM" id="SSF81301">
    <property type="entry name" value="Nucleotidyltransferase"/>
    <property type="match status" value="1"/>
</dbReference>
<organism evidence="2 3">
    <name type="scientific">Maribellus luteus</name>
    <dbReference type="NCBI Taxonomy" id="2305463"/>
    <lineage>
        <taxon>Bacteria</taxon>
        <taxon>Pseudomonadati</taxon>
        <taxon>Bacteroidota</taxon>
        <taxon>Bacteroidia</taxon>
        <taxon>Marinilabiliales</taxon>
        <taxon>Prolixibacteraceae</taxon>
        <taxon>Maribellus</taxon>
    </lineage>
</organism>
<dbReference type="GO" id="GO:0016740">
    <property type="term" value="F:transferase activity"/>
    <property type="evidence" value="ECO:0007669"/>
    <property type="project" value="UniProtKB-KW"/>
</dbReference>
<dbReference type="Pfam" id="PF18765">
    <property type="entry name" value="Polbeta"/>
    <property type="match status" value="1"/>
</dbReference>
<reference evidence="2 3" key="1">
    <citation type="submission" date="2018-08" db="EMBL/GenBank/DDBJ databases">
        <title>Pallidiluteibacterium maritimus gen. nov., sp. nov., isolated from coastal sediment.</title>
        <authorList>
            <person name="Zhou L.Y."/>
        </authorList>
    </citation>
    <scope>NUCLEOTIDE SEQUENCE [LARGE SCALE GENOMIC DNA]</scope>
    <source>
        <strain evidence="2 3">XSD2</strain>
    </source>
</reference>
<dbReference type="CDD" id="cd05403">
    <property type="entry name" value="NT_KNTase_like"/>
    <property type="match status" value="1"/>
</dbReference>
<comment type="caution">
    <text evidence="2">The sequence shown here is derived from an EMBL/GenBank/DDBJ whole genome shotgun (WGS) entry which is preliminary data.</text>
</comment>
<dbReference type="PANTHER" id="PTHR43852:SF3">
    <property type="entry name" value="NUCLEOTIDYLTRANSFERASE"/>
    <property type="match status" value="1"/>
</dbReference>
<dbReference type="Gene3D" id="3.30.460.10">
    <property type="entry name" value="Beta Polymerase, domain 2"/>
    <property type="match status" value="1"/>
</dbReference>